<dbReference type="AlphaFoldDB" id="A0A1J1HID3"/>
<protein>
    <submittedName>
        <fullName evidence="1">CLUMA_CG000291, isoform A</fullName>
    </submittedName>
</protein>
<evidence type="ECO:0000313" key="2">
    <source>
        <dbReference type="Proteomes" id="UP000183832"/>
    </source>
</evidence>
<name>A0A1J1HID3_9DIPT</name>
<organism evidence="1 2">
    <name type="scientific">Clunio marinus</name>
    <dbReference type="NCBI Taxonomy" id="568069"/>
    <lineage>
        <taxon>Eukaryota</taxon>
        <taxon>Metazoa</taxon>
        <taxon>Ecdysozoa</taxon>
        <taxon>Arthropoda</taxon>
        <taxon>Hexapoda</taxon>
        <taxon>Insecta</taxon>
        <taxon>Pterygota</taxon>
        <taxon>Neoptera</taxon>
        <taxon>Endopterygota</taxon>
        <taxon>Diptera</taxon>
        <taxon>Nematocera</taxon>
        <taxon>Chironomoidea</taxon>
        <taxon>Chironomidae</taxon>
        <taxon>Clunio</taxon>
    </lineage>
</organism>
<dbReference type="EMBL" id="CVRI01000001">
    <property type="protein sequence ID" value="CRK86230.1"/>
    <property type="molecule type" value="Genomic_DNA"/>
</dbReference>
<proteinExistence type="predicted"/>
<reference evidence="1 2" key="1">
    <citation type="submission" date="2015-04" db="EMBL/GenBank/DDBJ databases">
        <authorList>
            <person name="Syromyatnikov M.Y."/>
            <person name="Popov V.N."/>
        </authorList>
    </citation>
    <scope>NUCLEOTIDE SEQUENCE [LARGE SCALE GENOMIC DNA]</scope>
</reference>
<evidence type="ECO:0000313" key="1">
    <source>
        <dbReference type="EMBL" id="CRK86230.1"/>
    </source>
</evidence>
<gene>
    <name evidence="1" type="ORF">CLUMA_CG000291</name>
</gene>
<dbReference type="Proteomes" id="UP000183832">
    <property type="component" value="Unassembled WGS sequence"/>
</dbReference>
<accession>A0A1J1HID3</accession>
<sequence>MNPHSHLKALGGNTSQQSCLNKHLKYFAVQSEMRLPSYVLTMNEIKIIEPESKGMEDIDPVITFILKSQTYKLIKKFRNAYLNG</sequence>
<keyword evidence="2" id="KW-1185">Reference proteome</keyword>